<evidence type="ECO:0000256" key="5">
    <source>
        <dbReference type="ARBA" id="ARBA00023002"/>
    </source>
</evidence>
<keyword evidence="6 7" id="KW-0408">Iron</keyword>
<dbReference type="PANTHER" id="PTHR24305:SF157">
    <property type="entry name" value="N-ACETYLTRYPTOPHAN 6-HYDROXYLASE IVOC-RELATED"/>
    <property type="match status" value="1"/>
</dbReference>
<comment type="pathway">
    <text evidence="2">Secondary metabolite biosynthesis.</text>
</comment>
<evidence type="ECO:0000256" key="6">
    <source>
        <dbReference type="ARBA" id="ARBA00023004"/>
    </source>
</evidence>
<evidence type="ECO:0000313" key="9">
    <source>
        <dbReference type="Proteomes" id="UP001437256"/>
    </source>
</evidence>
<keyword evidence="4 7" id="KW-0479">Metal-binding</keyword>
<comment type="similarity">
    <text evidence="3 7">Belongs to the cytochrome P450 family.</text>
</comment>
<evidence type="ECO:0008006" key="10">
    <source>
        <dbReference type="Google" id="ProtNLM"/>
    </source>
</evidence>
<dbReference type="Pfam" id="PF00067">
    <property type="entry name" value="p450"/>
    <property type="match status" value="1"/>
</dbReference>
<organism evidence="8 9">
    <name type="scientific">Marasmius tenuissimus</name>
    <dbReference type="NCBI Taxonomy" id="585030"/>
    <lineage>
        <taxon>Eukaryota</taxon>
        <taxon>Fungi</taxon>
        <taxon>Dikarya</taxon>
        <taxon>Basidiomycota</taxon>
        <taxon>Agaricomycotina</taxon>
        <taxon>Agaricomycetes</taxon>
        <taxon>Agaricomycetidae</taxon>
        <taxon>Agaricales</taxon>
        <taxon>Marasmiineae</taxon>
        <taxon>Marasmiaceae</taxon>
        <taxon>Marasmius</taxon>
    </lineage>
</organism>
<accession>A0ABR3A632</accession>
<dbReference type="PRINTS" id="PR00385">
    <property type="entry name" value="P450"/>
</dbReference>
<keyword evidence="5 7" id="KW-0560">Oxidoreductase</keyword>
<dbReference type="InterPro" id="IPR036396">
    <property type="entry name" value="Cyt_P450_sf"/>
</dbReference>
<dbReference type="InterPro" id="IPR050121">
    <property type="entry name" value="Cytochrome_P450_monoxygenase"/>
</dbReference>
<dbReference type="PANTHER" id="PTHR24305">
    <property type="entry name" value="CYTOCHROME P450"/>
    <property type="match status" value="1"/>
</dbReference>
<dbReference type="CDD" id="cd11062">
    <property type="entry name" value="CYP58-like"/>
    <property type="match status" value="1"/>
</dbReference>
<dbReference type="InterPro" id="IPR001128">
    <property type="entry name" value="Cyt_P450"/>
</dbReference>
<name>A0ABR3A632_9AGAR</name>
<dbReference type="PROSITE" id="PS00086">
    <property type="entry name" value="CYTOCHROME_P450"/>
    <property type="match status" value="1"/>
</dbReference>
<sequence>MGADTVTGPVIRIGPNELHSANPEAYGEIYYTGSKFVKDPKVYKAFDQSSSSFGQTNAEDAKRRREQLGPLFSRGAILRIEGILQEKVDRLVERITLGSENSPVNLFLAFRAASMDIIMSYCFAESFDALETPGFDYPVLTSILNSITVIPLLVYFPFLVPILGTGPPRVLKWTAPMLNGYFDLFEHFSIRIAEAWADPARLSWQDHVTVFQKLLDCPENERPTKRSLMDEAVTLLGAGTETTGGTLTTAIYHIFTNSSVLERLRLEIDSAWPNDGTNLKYRDLERLDYLAAVIKVSVRCADGVVTPMPRVVPSEVTICGFNVPPQVSAFEGKVVPLLNGSQTTVSAGSTFVHRNPKLYPSPYEFRPERWLDPDMKDIESRFFVPFSKGPRSCLGVK</sequence>
<keyword evidence="7" id="KW-0349">Heme</keyword>
<proteinExistence type="inferred from homology"/>
<evidence type="ECO:0000256" key="7">
    <source>
        <dbReference type="RuleBase" id="RU000461"/>
    </source>
</evidence>
<evidence type="ECO:0000256" key="2">
    <source>
        <dbReference type="ARBA" id="ARBA00005179"/>
    </source>
</evidence>
<dbReference type="Proteomes" id="UP001437256">
    <property type="component" value="Unassembled WGS sequence"/>
</dbReference>
<dbReference type="InterPro" id="IPR017972">
    <property type="entry name" value="Cyt_P450_CS"/>
</dbReference>
<dbReference type="Gene3D" id="1.10.630.10">
    <property type="entry name" value="Cytochrome P450"/>
    <property type="match status" value="1"/>
</dbReference>
<keyword evidence="9" id="KW-1185">Reference proteome</keyword>
<evidence type="ECO:0000256" key="1">
    <source>
        <dbReference type="ARBA" id="ARBA00001971"/>
    </source>
</evidence>
<comment type="cofactor">
    <cofactor evidence="1">
        <name>heme</name>
        <dbReference type="ChEBI" id="CHEBI:30413"/>
    </cofactor>
</comment>
<evidence type="ECO:0000256" key="3">
    <source>
        <dbReference type="ARBA" id="ARBA00010617"/>
    </source>
</evidence>
<protein>
    <recommendedName>
        <fullName evidence="10">Cytochrome P450</fullName>
    </recommendedName>
</protein>
<evidence type="ECO:0000256" key="4">
    <source>
        <dbReference type="ARBA" id="ARBA00022723"/>
    </source>
</evidence>
<dbReference type="SUPFAM" id="SSF48264">
    <property type="entry name" value="Cytochrome P450"/>
    <property type="match status" value="1"/>
</dbReference>
<dbReference type="EMBL" id="JBBXMP010000014">
    <property type="protein sequence ID" value="KAL0069053.1"/>
    <property type="molecule type" value="Genomic_DNA"/>
</dbReference>
<evidence type="ECO:0000313" key="8">
    <source>
        <dbReference type="EMBL" id="KAL0069053.1"/>
    </source>
</evidence>
<gene>
    <name evidence="8" type="ORF">AAF712_003736</name>
</gene>
<dbReference type="PRINTS" id="PR00463">
    <property type="entry name" value="EP450I"/>
</dbReference>
<keyword evidence="7" id="KW-0503">Monooxygenase</keyword>
<reference evidence="8 9" key="1">
    <citation type="submission" date="2024-05" db="EMBL/GenBank/DDBJ databases">
        <title>A draft genome resource for the thread blight pathogen Marasmius tenuissimus strain MS-2.</title>
        <authorList>
            <person name="Yulfo-Soto G.E."/>
            <person name="Baruah I.K."/>
            <person name="Amoako-Attah I."/>
            <person name="Bukari Y."/>
            <person name="Meinhardt L.W."/>
            <person name="Bailey B.A."/>
            <person name="Cohen S.P."/>
        </authorList>
    </citation>
    <scope>NUCLEOTIDE SEQUENCE [LARGE SCALE GENOMIC DNA]</scope>
    <source>
        <strain evidence="8 9">MS-2</strain>
    </source>
</reference>
<comment type="caution">
    <text evidence="8">The sequence shown here is derived from an EMBL/GenBank/DDBJ whole genome shotgun (WGS) entry which is preliminary data.</text>
</comment>
<dbReference type="InterPro" id="IPR002401">
    <property type="entry name" value="Cyt_P450_E_grp-I"/>
</dbReference>